<dbReference type="InterPro" id="IPR046960">
    <property type="entry name" value="PPR_At4g14850-like_plant"/>
</dbReference>
<dbReference type="AlphaFoldDB" id="A0A6A2YSG3"/>
<accession>A0A6A2YSG3</accession>
<dbReference type="GO" id="GO:0003723">
    <property type="term" value="F:RNA binding"/>
    <property type="evidence" value="ECO:0007669"/>
    <property type="project" value="InterPro"/>
</dbReference>
<evidence type="ECO:0008006" key="4">
    <source>
        <dbReference type="Google" id="ProtNLM"/>
    </source>
</evidence>
<name>A0A6A2YSG3_HIBSY</name>
<reference evidence="2" key="1">
    <citation type="submission" date="2019-09" db="EMBL/GenBank/DDBJ databases">
        <title>Draft genome information of white flower Hibiscus syriacus.</title>
        <authorList>
            <person name="Kim Y.-M."/>
        </authorList>
    </citation>
    <scope>NUCLEOTIDE SEQUENCE [LARGE SCALE GENOMIC DNA]</scope>
    <source>
        <strain evidence="2">YM2019G1</strain>
    </source>
</reference>
<organism evidence="2 3">
    <name type="scientific">Hibiscus syriacus</name>
    <name type="common">Rose of Sharon</name>
    <dbReference type="NCBI Taxonomy" id="106335"/>
    <lineage>
        <taxon>Eukaryota</taxon>
        <taxon>Viridiplantae</taxon>
        <taxon>Streptophyta</taxon>
        <taxon>Embryophyta</taxon>
        <taxon>Tracheophyta</taxon>
        <taxon>Spermatophyta</taxon>
        <taxon>Magnoliopsida</taxon>
        <taxon>eudicotyledons</taxon>
        <taxon>Gunneridae</taxon>
        <taxon>Pentapetalae</taxon>
        <taxon>rosids</taxon>
        <taxon>malvids</taxon>
        <taxon>Malvales</taxon>
        <taxon>Malvaceae</taxon>
        <taxon>Malvoideae</taxon>
        <taxon>Hibiscus</taxon>
    </lineage>
</organism>
<dbReference type="PANTHER" id="PTHR47926">
    <property type="entry name" value="PENTATRICOPEPTIDE REPEAT-CONTAINING PROTEIN"/>
    <property type="match status" value="1"/>
</dbReference>
<dbReference type="InterPro" id="IPR011990">
    <property type="entry name" value="TPR-like_helical_dom_sf"/>
</dbReference>
<dbReference type="GO" id="GO:0009451">
    <property type="term" value="P:RNA modification"/>
    <property type="evidence" value="ECO:0007669"/>
    <property type="project" value="InterPro"/>
</dbReference>
<comment type="caution">
    <text evidence="2">The sequence shown here is derived from an EMBL/GenBank/DDBJ whole genome shotgun (WGS) entry which is preliminary data.</text>
</comment>
<keyword evidence="1" id="KW-0677">Repeat</keyword>
<evidence type="ECO:0000313" key="2">
    <source>
        <dbReference type="EMBL" id="KAE8682411.1"/>
    </source>
</evidence>
<dbReference type="PANTHER" id="PTHR47926:SF431">
    <property type="entry name" value="PENTATRICOPEPTIDE REPEAT-CONTAINING PROTEIN-RELATED"/>
    <property type="match status" value="1"/>
</dbReference>
<dbReference type="InterPro" id="IPR046848">
    <property type="entry name" value="E_motif"/>
</dbReference>
<evidence type="ECO:0000256" key="1">
    <source>
        <dbReference type="ARBA" id="ARBA00022737"/>
    </source>
</evidence>
<dbReference type="Proteomes" id="UP000436088">
    <property type="component" value="Unassembled WGS sequence"/>
</dbReference>
<dbReference type="EMBL" id="VEPZ02001281">
    <property type="protein sequence ID" value="KAE8682411.1"/>
    <property type="molecule type" value="Genomic_DNA"/>
</dbReference>
<evidence type="ECO:0000313" key="3">
    <source>
        <dbReference type="Proteomes" id="UP000436088"/>
    </source>
</evidence>
<dbReference type="Gene3D" id="1.25.40.10">
    <property type="entry name" value="Tetratricopeptide repeat domain"/>
    <property type="match status" value="1"/>
</dbReference>
<sequence length="150" mass="16454">MVKSSTSKPNNVTFISILSACSHAGLILEGIEIFHTMVNDYGWAPGSEHYGIVVDLLGRTRELDKAVDIISRMPISVEPHVWGALLAACWIHHNVEIGELAAKNLLGLDSNHAGYYILLSNMYAVDGQWGVGNVQSHIVLETLLRMVFKA</sequence>
<dbReference type="Pfam" id="PF20431">
    <property type="entry name" value="E_motif"/>
    <property type="match status" value="1"/>
</dbReference>
<dbReference type="InterPro" id="IPR002885">
    <property type="entry name" value="PPR_rpt"/>
</dbReference>
<protein>
    <recommendedName>
        <fullName evidence="4">Pentatricopeptide repeat-containing protein</fullName>
    </recommendedName>
</protein>
<dbReference type="PROSITE" id="PS51257">
    <property type="entry name" value="PROKAR_LIPOPROTEIN"/>
    <property type="match status" value="1"/>
</dbReference>
<proteinExistence type="predicted"/>
<dbReference type="Pfam" id="PF01535">
    <property type="entry name" value="PPR"/>
    <property type="match status" value="2"/>
</dbReference>
<keyword evidence="3" id="KW-1185">Reference proteome</keyword>
<gene>
    <name evidence="2" type="ORF">F3Y22_tig00111242pilonHSYRG00007</name>
</gene>